<sequence>MALADEMAVTAQRRFGYGPVPEGWRKLGTDARETVVSQLDGAKYSDTSGLPASSDIIRDLRERQRQVRDARAAMASPAAPATNVAGAAASATPAATKGPDAAAAAAITADNKEIFKQKNEFVRTQFENEAAYRQQMAVTSERPLIERLADFWAGHFCISCSKGEEVRVLAGAYEREAIRPFVTGRFRDMLGAVMHHPAMLAYLDNHVSFGPNSKAGLKQKKGLNENLGRELLELHTVGVKAGYNQADVTNAARVITGWGIAGDKDPQPGMFKFEPNRHEPGAFTVMNTPFADGGEAQGEALLDMLAEHPATAQHVADKLVRHFVGDKASPALVQTVARRFQDTHGDLRETMMALVKAPEAWNAAPAKVIPPYDMAICCERVLALNTDPKKVVNFARVLGQPLWTPRSPNGFPDNDMAWAAPNALVKRFDYALQLSGQPKNPPEPMELAAALFGPALKPDMQTAIKRAASRREALATIVMSPEIQVR</sequence>
<gene>
    <name evidence="1" type="ORF">ABID16_000697</name>
</gene>
<evidence type="ECO:0000313" key="2">
    <source>
        <dbReference type="Proteomes" id="UP001549047"/>
    </source>
</evidence>
<name>A0ABV2IV76_9HYPH</name>
<keyword evidence="2" id="KW-1185">Reference proteome</keyword>
<dbReference type="RefSeq" id="WP_354554958.1">
    <property type="nucleotide sequence ID" value="NZ_JBEPMB010000001.1"/>
</dbReference>
<comment type="caution">
    <text evidence="1">The sequence shown here is derived from an EMBL/GenBank/DDBJ whole genome shotgun (WGS) entry which is preliminary data.</text>
</comment>
<proteinExistence type="predicted"/>
<dbReference type="EMBL" id="JBEPMB010000001">
    <property type="protein sequence ID" value="MET3612392.1"/>
    <property type="molecule type" value="Genomic_DNA"/>
</dbReference>
<evidence type="ECO:0000313" key="1">
    <source>
        <dbReference type="EMBL" id="MET3612392.1"/>
    </source>
</evidence>
<organism evidence="1 2">
    <name type="scientific">Rhizobium aquaticum</name>
    <dbReference type="NCBI Taxonomy" id="1549636"/>
    <lineage>
        <taxon>Bacteria</taxon>
        <taxon>Pseudomonadati</taxon>
        <taxon>Pseudomonadota</taxon>
        <taxon>Alphaproteobacteria</taxon>
        <taxon>Hyphomicrobiales</taxon>
        <taxon>Rhizobiaceae</taxon>
        <taxon>Rhizobium/Agrobacterium group</taxon>
        <taxon>Rhizobium</taxon>
    </lineage>
</organism>
<dbReference type="InterPro" id="IPR014917">
    <property type="entry name" value="DUF1800"/>
</dbReference>
<reference evidence="1 2" key="1">
    <citation type="submission" date="2024-06" db="EMBL/GenBank/DDBJ databases">
        <title>Genomic Encyclopedia of Type Strains, Phase IV (KMG-IV): sequencing the most valuable type-strain genomes for metagenomic binning, comparative biology and taxonomic classification.</title>
        <authorList>
            <person name="Goeker M."/>
        </authorList>
    </citation>
    <scope>NUCLEOTIDE SEQUENCE [LARGE SCALE GENOMIC DNA]</scope>
    <source>
        <strain evidence="1 2">DSM 29780</strain>
    </source>
</reference>
<protein>
    <submittedName>
        <fullName evidence="1">Uncharacterized protein (DUF1800 family)</fullName>
    </submittedName>
</protein>
<dbReference type="Proteomes" id="UP001549047">
    <property type="component" value="Unassembled WGS sequence"/>
</dbReference>
<accession>A0ABV2IV76</accession>
<dbReference type="Pfam" id="PF08811">
    <property type="entry name" value="DUF1800"/>
    <property type="match status" value="1"/>
</dbReference>